<sequence>MKMNNVFLVIALVVSFNVFSQQRIVVTETTLSLGFDQVAEVFYSFAKGDEIVFNMNMIQGKHIKAVEIVELPNNVVFSAFKAMVLRDKRIKVRNKGLYAFRFYSSSLTNRVCRYRIDRVPVSPATKNFNTNWKWHIVRDTVYTPYQQDSLMGYRTVKYQETVRELKSTKLEEIMLFEKTQTVHSFYNENISRAVLKVDLPAVYNTAMKEEQILAWAYWIGVGQESREAYKKNLSSITKSLGKVADLYYQTPLAGIAVGEISSLITPQTGEDVNYYFISDYQNAQLFYNKQQFLQFDNGKGRAAYGRNDRLIKGTFYIGLLNDNEWRGIEVDIKVMAVKQAKIYENVIYKRERQEPEYLTLNKTRMNINETKIRVPVE</sequence>
<reference evidence="2" key="1">
    <citation type="journal article" date="2019" name="Int. J. Syst. Evol. Microbiol.">
        <title>The Global Catalogue of Microorganisms (GCM) 10K type strain sequencing project: providing services to taxonomists for standard genome sequencing and annotation.</title>
        <authorList>
            <consortium name="The Broad Institute Genomics Platform"/>
            <consortium name="The Broad Institute Genome Sequencing Center for Infectious Disease"/>
            <person name="Wu L."/>
            <person name="Ma J."/>
        </authorList>
    </citation>
    <scope>NUCLEOTIDE SEQUENCE [LARGE SCALE GENOMIC DNA]</scope>
    <source>
        <strain evidence="2">KCTC 52368</strain>
    </source>
</reference>
<protein>
    <submittedName>
        <fullName evidence="1">Uncharacterized protein</fullName>
    </submittedName>
</protein>
<evidence type="ECO:0000313" key="2">
    <source>
        <dbReference type="Proteomes" id="UP001597526"/>
    </source>
</evidence>
<name>A0ABW5MT04_9FLAO</name>
<dbReference type="RefSeq" id="WP_377765844.1">
    <property type="nucleotide sequence ID" value="NZ_JBHULB010000007.1"/>
</dbReference>
<proteinExistence type="predicted"/>
<dbReference type="Proteomes" id="UP001597526">
    <property type="component" value="Unassembled WGS sequence"/>
</dbReference>
<organism evidence="1 2">
    <name type="scientific">Croceitalea marina</name>
    <dbReference type="NCBI Taxonomy" id="1775166"/>
    <lineage>
        <taxon>Bacteria</taxon>
        <taxon>Pseudomonadati</taxon>
        <taxon>Bacteroidota</taxon>
        <taxon>Flavobacteriia</taxon>
        <taxon>Flavobacteriales</taxon>
        <taxon>Flavobacteriaceae</taxon>
        <taxon>Croceitalea</taxon>
    </lineage>
</organism>
<keyword evidence="2" id="KW-1185">Reference proteome</keyword>
<accession>A0ABW5MT04</accession>
<gene>
    <name evidence="1" type="ORF">ACFSQJ_04300</name>
</gene>
<comment type="caution">
    <text evidence="1">The sequence shown here is derived from an EMBL/GenBank/DDBJ whole genome shotgun (WGS) entry which is preliminary data.</text>
</comment>
<evidence type="ECO:0000313" key="1">
    <source>
        <dbReference type="EMBL" id="MFD2586136.1"/>
    </source>
</evidence>
<dbReference type="EMBL" id="JBHULB010000007">
    <property type="protein sequence ID" value="MFD2586136.1"/>
    <property type="molecule type" value="Genomic_DNA"/>
</dbReference>